<evidence type="ECO:0008006" key="3">
    <source>
        <dbReference type="Google" id="ProtNLM"/>
    </source>
</evidence>
<gene>
    <name evidence="2" type="ORF">METZ01_LOCUS130758</name>
</gene>
<organism evidence="2">
    <name type="scientific">marine metagenome</name>
    <dbReference type="NCBI Taxonomy" id="408172"/>
    <lineage>
        <taxon>unclassified sequences</taxon>
        <taxon>metagenomes</taxon>
        <taxon>ecological metagenomes</taxon>
    </lineage>
</organism>
<name>A0A381YLL8_9ZZZZ</name>
<accession>A0A381YLL8</accession>
<dbReference type="EMBL" id="UINC01018528">
    <property type="protein sequence ID" value="SVA77904.1"/>
    <property type="molecule type" value="Genomic_DNA"/>
</dbReference>
<evidence type="ECO:0000313" key="2">
    <source>
        <dbReference type="EMBL" id="SVA77904.1"/>
    </source>
</evidence>
<evidence type="ECO:0000256" key="1">
    <source>
        <dbReference type="SAM" id="Phobius"/>
    </source>
</evidence>
<keyword evidence="1" id="KW-0472">Membrane</keyword>
<keyword evidence="1" id="KW-0812">Transmembrane</keyword>
<protein>
    <recommendedName>
        <fullName evidence="3">Type II secretion system protein GspC N-terminal domain-containing protein</fullName>
    </recommendedName>
</protein>
<sequence length="203" mass="21130">VSRSQALRSTIQAVSVFTKSRVAVIVGGVALLGAWLFSEVGVPPDVSAARARALRADEPLAQGAAPSAQRSELDNEMGRLSAQLRAAPRPRVRSRNPFALEPSPVKLSGNVPADLIASPPPPLSTVVSEAAEAVVVSITLAGVGTELGPAERPRTAILSAEGRVVLGRVGDEIAGRYQVRAVASDRVELLDLQNGAILRLTLP</sequence>
<feature type="transmembrane region" description="Helical" evidence="1">
    <location>
        <begin position="21"/>
        <end position="38"/>
    </location>
</feature>
<reference evidence="2" key="1">
    <citation type="submission" date="2018-05" db="EMBL/GenBank/DDBJ databases">
        <authorList>
            <person name="Lanie J.A."/>
            <person name="Ng W.-L."/>
            <person name="Kazmierczak K.M."/>
            <person name="Andrzejewski T.M."/>
            <person name="Davidsen T.M."/>
            <person name="Wayne K.J."/>
            <person name="Tettelin H."/>
            <person name="Glass J.I."/>
            <person name="Rusch D."/>
            <person name="Podicherti R."/>
            <person name="Tsui H.-C.T."/>
            <person name="Winkler M.E."/>
        </authorList>
    </citation>
    <scope>NUCLEOTIDE SEQUENCE</scope>
</reference>
<keyword evidence="1" id="KW-1133">Transmembrane helix</keyword>
<proteinExistence type="predicted"/>
<dbReference type="AlphaFoldDB" id="A0A381YLL8"/>
<feature type="non-terminal residue" evidence="2">
    <location>
        <position position="1"/>
    </location>
</feature>